<dbReference type="InterPro" id="IPR041581">
    <property type="entry name" value="Glyoxalase_6"/>
</dbReference>
<dbReference type="RefSeq" id="WP_112260375.1">
    <property type="nucleotide sequence ID" value="NZ_QMIG01000044.1"/>
</dbReference>
<feature type="domain" description="Glyoxalase-like" evidence="1">
    <location>
        <begin position="117"/>
        <end position="218"/>
    </location>
</feature>
<dbReference type="PANTHER" id="PTHR35908:SF1">
    <property type="entry name" value="CONSERVED PROTEIN"/>
    <property type="match status" value="1"/>
</dbReference>
<comment type="caution">
    <text evidence="2">The sequence shown here is derived from an EMBL/GenBank/DDBJ whole genome shotgun (WGS) entry which is preliminary data.</text>
</comment>
<evidence type="ECO:0000313" key="3">
    <source>
        <dbReference type="Proteomes" id="UP000250462"/>
    </source>
</evidence>
<dbReference type="SUPFAM" id="SSF54593">
    <property type="entry name" value="Glyoxalase/Bleomycin resistance protein/Dihydroxybiphenyl dioxygenase"/>
    <property type="match status" value="2"/>
</dbReference>
<dbReference type="PANTHER" id="PTHR35908">
    <property type="entry name" value="HYPOTHETICAL FUSION PROTEIN"/>
    <property type="match status" value="1"/>
</dbReference>
<keyword evidence="3" id="KW-1185">Reference proteome</keyword>
<sequence length="221" mass="24691">MALARFKDLCFDAENPRVLGEFYARALGLSYVAHDSNGHLEGQAPEQTIWINPVPELKTTKHRVHVDVRTPSVHELEKLGATVLNHADGWTVMTDPEGGEFCAFERDRVDDYRLYAVIVDCAKPRSLATWWADVVGGEARFDSAHGLWSIEPMPGAPFESFVFVPVPEPKSTKNRIHWDVTTSDVDALLDRGATMLREKGGDIDWHVLADPEGNEFCAFVT</sequence>
<proteinExistence type="predicted"/>
<dbReference type="OrthoDB" id="3212826at2"/>
<name>A0A329QAY2_9ACTN</name>
<accession>A0A329QAY2</accession>
<feature type="domain" description="Glyoxalase-like" evidence="1">
    <location>
        <begin position="9"/>
        <end position="103"/>
    </location>
</feature>
<gene>
    <name evidence="2" type="ORF">DPM12_21340</name>
</gene>
<dbReference type="Proteomes" id="UP000250462">
    <property type="component" value="Unassembled WGS sequence"/>
</dbReference>
<evidence type="ECO:0000313" key="2">
    <source>
        <dbReference type="EMBL" id="RAW09397.1"/>
    </source>
</evidence>
<organism evidence="2 3">
    <name type="scientific">Phytoactinopolyspora halophila</name>
    <dbReference type="NCBI Taxonomy" id="1981511"/>
    <lineage>
        <taxon>Bacteria</taxon>
        <taxon>Bacillati</taxon>
        <taxon>Actinomycetota</taxon>
        <taxon>Actinomycetes</taxon>
        <taxon>Jiangellales</taxon>
        <taxon>Jiangellaceae</taxon>
        <taxon>Phytoactinopolyspora</taxon>
    </lineage>
</organism>
<dbReference type="Pfam" id="PF18029">
    <property type="entry name" value="Glyoxalase_6"/>
    <property type="match status" value="2"/>
</dbReference>
<dbReference type="InterPro" id="IPR029068">
    <property type="entry name" value="Glyas_Bleomycin-R_OHBP_Dase"/>
</dbReference>
<dbReference type="Gene3D" id="3.10.180.10">
    <property type="entry name" value="2,3-Dihydroxybiphenyl 1,2-Dioxygenase, domain 1"/>
    <property type="match status" value="2"/>
</dbReference>
<dbReference type="EMBL" id="QMIG01000044">
    <property type="protein sequence ID" value="RAW09397.1"/>
    <property type="molecule type" value="Genomic_DNA"/>
</dbReference>
<evidence type="ECO:0000259" key="1">
    <source>
        <dbReference type="Pfam" id="PF18029"/>
    </source>
</evidence>
<protein>
    <recommendedName>
        <fullName evidence="1">Glyoxalase-like domain-containing protein</fullName>
    </recommendedName>
</protein>
<reference evidence="2 3" key="1">
    <citation type="submission" date="2018-06" db="EMBL/GenBank/DDBJ databases">
        <title>Phytoactinopolyspora halophila sp. nov., a novel halophilic actinomycete isolated from a saline soil in China.</title>
        <authorList>
            <person name="Tang S.-K."/>
        </authorList>
    </citation>
    <scope>NUCLEOTIDE SEQUENCE [LARGE SCALE GENOMIC DNA]</scope>
    <source>
        <strain evidence="2 3">YIM 96934</strain>
    </source>
</reference>
<dbReference type="AlphaFoldDB" id="A0A329QAY2"/>